<proteinExistence type="predicted"/>
<dbReference type="AlphaFoldDB" id="A0AAV4EC93"/>
<keyword evidence="3" id="KW-1185">Reference proteome</keyword>
<evidence type="ECO:0000313" key="2">
    <source>
        <dbReference type="EMBL" id="GFR58300.1"/>
    </source>
</evidence>
<protein>
    <submittedName>
        <fullName evidence="2">Uncharacterized protein</fullName>
    </submittedName>
</protein>
<evidence type="ECO:0000256" key="1">
    <source>
        <dbReference type="SAM" id="MobiDB-lite"/>
    </source>
</evidence>
<sequence length="284" mass="29343">MISGQGSMTTNQLRPPSLFQGQADISGQSGNDALNLIILSPLTPSSLPPPVLANTRSDALIRGSLRDILGPGLAEVIEQSSAPLVPGQRLPNAAAGGGQFCTVVRSGETVPFRLSARAGGRILSRQECQAMGQVLDAFIPTYLRTFVTRDAALAGLNRVGTGAGRGASSPWSGDAADLDNLNTNTGDIGNGIFDNPNDNSNDGFNSLFNTNLNADLNSNTADSLNVVGGLNTNSARRQGTDSNTSNRLSSTGGNSASNNLSDFISVRQDISGCSILVPTIVPQC</sequence>
<dbReference type="Proteomes" id="UP000762676">
    <property type="component" value="Unassembled WGS sequence"/>
</dbReference>
<comment type="caution">
    <text evidence="2">The sequence shown here is derived from an EMBL/GenBank/DDBJ whole genome shotgun (WGS) entry which is preliminary data.</text>
</comment>
<name>A0AAV4EC93_9GAST</name>
<evidence type="ECO:0000313" key="3">
    <source>
        <dbReference type="Proteomes" id="UP000762676"/>
    </source>
</evidence>
<feature type="region of interest" description="Disordered" evidence="1">
    <location>
        <begin position="1"/>
        <end position="25"/>
    </location>
</feature>
<feature type="region of interest" description="Disordered" evidence="1">
    <location>
        <begin position="229"/>
        <end position="255"/>
    </location>
</feature>
<organism evidence="2 3">
    <name type="scientific">Elysia marginata</name>
    <dbReference type="NCBI Taxonomy" id="1093978"/>
    <lineage>
        <taxon>Eukaryota</taxon>
        <taxon>Metazoa</taxon>
        <taxon>Spiralia</taxon>
        <taxon>Lophotrochozoa</taxon>
        <taxon>Mollusca</taxon>
        <taxon>Gastropoda</taxon>
        <taxon>Heterobranchia</taxon>
        <taxon>Euthyneura</taxon>
        <taxon>Panpulmonata</taxon>
        <taxon>Sacoglossa</taxon>
        <taxon>Placobranchoidea</taxon>
        <taxon>Plakobranchidae</taxon>
        <taxon>Elysia</taxon>
    </lineage>
</organism>
<feature type="compositionally biased region" description="Polar residues" evidence="1">
    <location>
        <begin position="230"/>
        <end position="255"/>
    </location>
</feature>
<reference evidence="2 3" key="1">
    <citation type="journal article" date="2021" name="Elife">
        <title>Chloroplast acquisition without the gene transfer in kleptoplastic sea slugs, Plakobranchus ocellatus.</title>
        <authorList>
            <person name="Maeda T."/>
            <person name="Takahashi S."/>
            <person name="Yoshida T."/>
            <person name="Shimamura S."/>
            <person name="Takaki Y."/>
            <person name="Nagai Y."/>
            <person name="Toyoda A."/>
            <person name="Suzuki Y."/>
            <person name="Arimoto A."/>
            <person name="Ishii H."/>
            <person name="Satoh N."/>
            <person name="Nishiyama T."/>
            <person name="Hasebe M."/>
            <person name="Maruyama T."/>
            <person name="Minagawa J."/>
            <person name="Obokata J."/>
            <person name="Shigenobu S."/>
        </authorList>
    </citation>
    <scope>NUCLEOTIDE SEQUENCE [LARGE SCALE GENOMIC DNA]</scope>
</reference>
<dbReference type="EMBL" id="BMAT01010675">
    <property type="protein sequence ID" value="GFR58300.1"/>
    <property type="molecule type" value="Genomic_DNA"/>
</dbReference>
<accession>A0AAV4EC93</accession>
<gene>
    <name evidence="2" type="ORF">ElyMa_005356900</name>
</gene>